<reference evidence="2 3" key="1">
    <citation type="submission" date="2015-09" db="EMBL/GenBank/DDBJ databases">
        <title>Identification and resolution of microdiversity through metagenomic sequencing of parallel consortia.</title>
        <authorList>
            <person name="Nelson W.C."/>
            <person name="Romine M.F."/>
            <person name="Lindemann S.R."/>
        </authorList>
    </citation>
    <scope>NUCLEOTIDE SEQUENCE [LARGE SCALE GENOMIC DNA]</scope>
    <source>
        <strain evidence="2">Ana</strain>
    </source>
</reference>
<dbReference type="PANTHER" id="PTHR43546:SF3">
    <property type="entry name" value="UPF0173 METAL-DEPENDENT HYDROLASE MJ1163"/>
    <property type="match status" value="1"/>
</dbReference>
<name>A0A0P7ZPL4_9CYAN</name>
<feature type="domain" description="Metallo-beta-lactamase" evidence="1">
    <location>
        <begin position="62"/>
        <end position="277"/>
    </location>
</feature>
<dbReference type="InterPro" id="IPR050114">
    <property type="entry name" value="UPF0173_UPF0282_UlaG_hydrolase"/>
</dbReference>
<dbReference type="InterPro" id="IPR001279">
    <property type="entry name" value="Metallo-B-lactamas"/>
</dbReference>
<protein>
    <submittedName>
        <fullName evidence="2">Putative Zn-dependent hydrolases of the beta-lactamase fold</fullName>
    </submittedName>
</protein>
<dbReference type="Pfam" id="PF12706">
    <property type="entry name" value="Lactamase_B_2"/>
    <property type="match status" value="1"/>
</dbReference>
<dbReference type="SUPFAM" id="SSF56281">
    <property type="entry name" value="Metallo-hydrolase/oxidoreductase"/>
    <property type="match status" value="1"/>
</dbReference>
<evidence type="ECO:0000313" key="2">
    <source>
        <dbReference type="EMBL" id="KPQ37052.1"/>
    </source>
</evidence>
<dbReference type="InterPro" id="IPR036866">
    <property type="entry name" value="RibonucZ/Hydroxyglut_hydro"/>
</dbReference>
<dbReference type="GO" id="GO:0016787">
    <property type="term" value="F:hydrolase activity"/>
    <property type="evidence" value="ECO:0007669"/>
    <property type="project" value="UniProtKB-KW"/>
</dbReference>
<dbReference type="Gene3D" id="3.60.15.10">
    <property type="entry name" value="Ribonuclease Z/Hydroxyacylglutathione hydrolase-like"/>
    <property type="match status" value="1"/>
</dbReference>
<accession>A0A0P7ZPL4</accession>
<dbReference type="Proteomes" id="UP000050465">
    <property type="component" value="Unassembled WGS sequence"/>
</dbReference>
<dbReference type="PANTHER" id="PTHR43546">
    <property type="entry name" value="UPF0173 METAL-DEPENDENT HYDROLASE MJ1163-RELATED"/>
    <property type="match status" value="1"/>
</dbReference>
<organism evidence="2 3">
    <name type="scientific">Phormidesmis priestleyi Ana</name>
    <dbReference type="NCBI Taxonomy" id="1666911"/>
    <lineage>
        <taxon>Bacteria</taxon>
        <taxon>Bacillati</taxon>
        <taxon>Cyanobacteriota</taxon>
        <taxon>Cyanophyceae</taxon>
        <taxon>Leptolyngbyales</taxon>
        <taxon>Leptolyngbyaceae</taxon>
        <taxon>Phormidesmis</taxon>
    </lineage>
</organism>
<dbReference type="PATRIC" id="fig|1666911.3.peg.3614"/>
<evidence type="ECO:0000313" key="3">
    <source>
        <dbReference type="Proteomes" id="UP000050465"/>
    </source>
</evidence>
<gene>
    <name evidence="2" type="ORF">HLUCCA11_03790</name>
</gene>
<keyword evidence="2" id="KW-0378">Hydrolase</keyword>
<dbReference type="STRING" id="1666911.HLUCCA11_03790"/>
<dbReference type="EMBL" id="LJZR01000003">
    <property type="protein sequence ID" value="KPQ37052.1"/>
    <property type="molecule type" value="Genomic_DNA"/>
</dbReference>
<comment type="caution">
    <text evidence="2">The sequence shown here is derived from an EMBL/GenBank/DDBJ whole genome shotgun (WGS) entry which is preliminary data.</text>
</comment>
<sequence length="331" mass="34289">MILRNWLALLLSIAILLIVQSPIGQSAEASISDVKITPLGSHEGEFCALDRALVFEDPNGLRILYDAGRTVAGAEDPRLGEIDVVLLSHVHGDHLGDRRIAEVNAGTCAQPEANVGTTPNSNSVELAVAKGARMVVGSEMSSFLANKVERLGGDPSTVQLVRFGASREIDGVSFTTVPAVHSNGLSGDFIEGELGESLSAAGLNAYVGPPTGYVITFSNGLVAYLSGDTGVTAEQQTVVAGQYGAELVVMNIGDTFTTGPTEAAYVINELVQPNAVIASHANEAATINGKVQPETKTAAFIAATEASVYVPLSGRMLSFDADGVCTDGCAN</sequence>
<proteinExistence type="predicted"/>
<evidence type="ECO:0000259" key="1">
    <source>
        <dbReference type="Pfam" id="PF12706"/>
    </source>
</evidence>
<dbReference type="AlphaFoldDB" id="A0A0P7ZPL4"/>